<evidence type="ECO:0000313" key="2">
    <source>
        <dbReference type="EMBL" id="PLB48043.1"/>
    </source>
</evidence>
<reference evidence="2 3" key="1">
    <citation type="submission" date="2016-12" db="EMBL/GenBank/DDBJ databases">
        <title>The genomes of Aspergillus section Nigri reveals drivers in fungal speciation.</title>
        <authorList>
            <consortium name="DOE Joint Genome Institute"/>
            <person name="Vesth T.C."/>
            <person name="Nybo J."/>
            <person name="Theobald S."/>
            <person name="Brandl J."/>
            <person name="Frisvad J.C."/>
            <person name="Nielsen K.F."/>
            <person name="Lyhne E.K."/>
            <person name="Kogle M.E."/>
            <person name="Kuo A."/>
            <person name="Riley R."/>
            <person name="Clum A."/>
            <person name="Nolan M."/>
            <person name="Lipzen A."/>
            <person name="Salamov A."/>
            <person name="Henrissat B."/>
            <person name="Wiebenga A."/>
            <person name="De Vries R.P."/>
            <person name="Grigoriev I.V."/>
            <person name="Mortensen U.H."/>
            <person name="Andersen M.R."/>
            <person name="Baker S.E."/>
        </authorList>
    </citation>
    <scope>NUCLEOTIDE SEQUENCE [LARGE SCALE GENOMIC DNA]</scope>
    <source>
        <strain evidence="2 3">IBT 23096</strain>
    </source>
</reference>
<evidence type="ECO:0000256" key="1">
    <source>
        <dbReference type="SAM" id="MobiDB-lite"/>
    </source>
</evidence>
<proteinExistence type="predicted"/>
<dbReference type="EMBL" id="MSFO01000005">
    <property type="protein sequence ID" value="PLB48043.1"/>
    <property type="molecule type" value="Genomic_DNA"/>
</dbReference>
<comment type="caution">
    <text evidence="2">The sequence shown here is derived from an EMBL/GenBank/DDBJ whole genome shotgun (WGS) entry which is preliminary data.</text>
</comment>
<accession>A0A2I2G5C1</accession>
<name>A0A2I2G5C1_9EURO</name>
<organism evidence="2 3">
    <name type="scientific">Aspergillus steynii IBT 23096</name>
    <dbReference type="NCBI Taxonomy" id="1392250"/>
    <lineage>
        <taxon>Eukaryota</taxon>
        <taxon>Fungi</taxon>
        <taxon>Dikarya</taxon>
        <taxon>Ascomycota</taxon>
        <taxon>Pezizomycotina</taxon>
        <taxon>Eurotiomycetes</taxon>
        <taxon>Eurotiomycetidae</taxon>
        <taxon>Eurotiales</taxon>
        <taxon>Aspergillaceae</taxon>
        <taxon>Aspergillus</taxon>
        <taxon>Aspergillus subgen. Circumdati</taxon>
    </lineage>
</organism>
<dbReference type="AlphaFoldDB" id="A0A2I2G5C1"/>
<keyword evidence="3" id="KW-1185">Reference proteome</keyword>
<evidence type="ECO:0000313" key="3">
    <source>
        <dbReference type="Proteomes" id="UP000234275"/>
    </source>
</evidence>
<dbReference type="VEuPathDB" id="FungiDB:P170DRAFT_204580"/>
<dbReference type="Proteomes" id="UP000234275">
    <property type="component" value="Unassembled WGS sequence"/>
</dbReference>
<feature type="region of interest" description="Disordered" evidence="1">
    <location>
        <begin position="1"/>
        <end position="94"/>
    </location>
</feature>
<feature type="compositionally biased region" description="Basic and acidic residues" evidence="1">
    <location>
        <begin position="1"/>
        <end position="45"/>
    </location>
</feature>
<gene>
    <name evidence="2" type="ORF">P170DRAFT_204580</name>
</gene>
<dbReference type="RefSeq" id="XP_024703345.1">
    <property type="nucleotide sequence ID" value="XM_024842778.1"/>
</dbReference>
<protein>
    <submittedName>
        <fullName evidence="2">Uncharacterized protein</fullName>
    </submittedName>
</protein>
<dbReference type="GeneID" id="36550476"/>
<sequence length="181" mass="21229">MRWTKMLESREEEKKKRGCKEGKEKGRGRERERERESRAFPEPQRKKGKRKRKRKSNEADITTSPHVDLRPAWSSSTGDARSHNRSDVWTSQRRQKPIWMGGCRGRCSVQAPKVPRSLPISSPNLLIAINQRCLMRCRWRWTSHSHSTNSINFQAHQANHRRRMADDARRVAIIPADPRSL</sequence>
<feature type="compositionally biased region" description="Basic residues" evidence="1">
    <location>
        <begin position="46"/>
        <end position="55"/>
    </location>
</feature>